<dbReference type="Proteomes" id="UP000192656">
    <property type="component" value="Unassembled WGS sequence"/>
</dbReference>
<keyword evidence="1" id="KW-0812">Transmembrane</keyword>
<dbReference type="EMBL" id="FWXR01000011">
    <property type="protein sequence ID" value="SMC87775.1"/>
    <property type="molecule type" value="Genomic_DNA"/>
</dbReference>
<proteinExistence type="predicted"/>
<organism evidence="2 3">
    <name type="scientific">Fulvimarina manganoxydans</name>
    <dbReference type="NCBI Taxonomy" id="937218"/>
    <lineage>
        <taxon>Bacteria</taxon>
        <taxon>Pseudomonadati</taxon>
        <taxon>Pseudomonadota</taxon>
        <taxon>Alphaproteobacteria</taxon>
        <taxon>Hyphomicrobiales</taxon>
        <taxon>Aurantimonadaceae</taxon>
        <taxon>Fulvimarina</taxon>
    </lineage>
</organism>
<evidence type="ECO:0000256" key="1">
    <source>
        <dbReference type="SAM" id="Phobius"/>
    </source>
</evidence>
<reference evidence="2 3" key="1">
    <citation type="submission" date="2017-04" db="EMBL/GenBank/DDBJ databases">
        <authorList>
            <person name="Afonso C.L."/>
            <person name="Miller P.J."/>
            <person name="Scott M.A."/>
            <person name="Spackman E."/>
            <person name="Goraichik I."/>
            <person name="Dimitrov K.M."/>
            <person name="Suarez D.L."/>
            <person name="Swayne D.E."/>
        </authorList>
    </citation>
    <scope>NUCLEOTIDE SEQUENCE [LARGE SCALE GENOMIC DNA]</scope>
    <source>
        <strain evidence="2 3">CGMCC 1.10972</strain>
    </source>
</reference>
<keyword evidence="1" id="KW-0472">Membrane</keyword>
<dbReference type="AlphaFoldDB" id="A0A1W2CR89"/>
<accession>A0A1W2CR89</accession>
<feature type="transmembrane region" description="Helical" evidence="1">
    <location>
        <begin position="35"/>
        <end position="54"/>
    </location>
</feature>
<keyword evidence="3" id="KW-1185">Reference proteome</keyword>
<evidence type="ECO:0000313" key="2">
    <source>
        <dbReference type="EMBL" id="SMC87775.1"/>
    </source>
</evidence>
<gene>
    <name evidence="2" type="ORF">SAMN06297251_11143</name>
</gene>
<evidence type="ECO:0000313" key="3">
    <source>
        <dbReference type="Proteomes" id="UP000192656"/>
    </source>
</evidence>
<keyword evidence="1" id="KW-1133">Transmembrane helix</keyword>
<name>A0A1W2CR89_9HYPH</name>
<sequence>MEGGWWSSARFGSCSKTVEMGNGRMQDDTEPDSKIFILTWMAIAVLLALFWYGAGRTLYSAIEPAFY</sequence>
<protein>
    <submittedName>
        <fullName evidence="2">Uncharacterized protein</fullName>
    </submittedName>
</protein>